<keyword evidence="2" id="KW-1185">Reference proteome</keyword>
<comment type="caution">
    <text evidence="1">The sequence shown here is derived from an EMBL/GenBank/DDBJ whole genome shotgun (WGS) entry which is preliminary data.</text>
</comment>
<evidence type="ECO:0000313" key="2">
    <source>
        <dbReference type="Proteomes" id="UP000821845"/>
    </source>
</evidence>
<proteinExistence type="predicted"/>
<name>A0ACB7RQ74_HYAAI</name>
<gene>
    <name evidence="1" type="ORF">HPB50_002160</name>
</gene>
<reference evidence="1" key="1">
    <citation type="submission" date="2020-05" db="EMBL/GenBank/DDBJ databases">
        <title>Large-scale comparative analyses of tick genomes elucidate their genetic diversity and vector capacities.</title>
        <authorList>
            <person name="Jia N."/>
            <person name="Wang J."/>
            <person name="Shi W."/>
            <person name="Du L."/>
            <person name="Sun Y."/>
            <person name="Zhan W."/>
            <person name="Jiang J."/>
            <person name="Wang Q."/>
            <person name="Zhang B."/>
            <person name="Ji P."/>
            <person name="Sakyi L.B."/>
            <person name="Cui X."/>
            <person name="Yuan T."/>
            <person name="Jiang B."/>
            <person name="Yang W."/>
            <person name="Lam T.T.-Y."/>
            <person name="Chang Q."/>
            <person name="Ding S."/>
            <person name="Wang X."/>
            <person name="Zhu J."/>
            <person name="Ruan X."/>
            <person name="Zhao L."/>
            <person name="Wei J."/>
            <person name="Que T."/>
            <person name="Du C."/>
            <person name="Cheng J."/>
            <person name="Dai P."/>
            <person name="Han X."/>
            <person name="Huang E."/>
            <person name="Gao Y."/>
            <person name="Liu J."/>
            <person name="Shao H."/>
            <person name="Ye R."/>
            <person name="Li L."/>
            <person name="Wei W."/>
            <person name="Wang X."/>
            <person name="Wang C."/>
            <person name="Yang T."/>
            <person name="Huo Q."/>
            <person name="Li W."/>
            <person name="Guo W."/>
            <person name="Chen H."/>
            <person name="Zhou L."/>
            <person name="Ni X."/>
            <person name="Tian J."/>
            <person name="Zhou Y."/>
            <person name="Sheng Y."/>
            <person name="Liu T."/>
            <person name="Pan Y."/>
            <person name="Xia L."/>
            <person name="Li J."/>
            <person name="Zhao F."/>
            <person name="Cao W."/>
        </authorList>
    </citation>
    <scope>NUCLEOTIDE SEQUENCE</scope>
    <source>
        <strain evidence="1">Hyas-2018</strain>
    </source>
</reference>
<protein>
    <submittedName>
        <fullName evidence="1">Uncharacterized protein</fullName>
    </submittedName>
</protein>
<sequence>MQCMGHTLQLAIKDAKEETAGVPAILKKCRAIVGHYKHSAQAAARLQDCQRQMELSVLELIQDVETRWNSEHDMLSRLVQLKEDICLELATSETSVPNLTPQEWKAVAGLVETLEPIASATKELSGRQDEQKEFVLATTCDPRFKNLFCAEPFQETRLLELARTELQLPPEEESGDFAEASTSTAHKERVSSIWGSIEKLAASSERRHSTKTASIEEFKRYLREPTCS</sequence>
<organism evidence="1 2">
    <name type="scientific">Hyalomma asiaticum</name>
    <name type="common">Tick</name>
    <dbReference type="NCBI Taxonomy" id="266040"/>
    <lineage>
        <taxon>Eukaryota</taxon>
        <taxon>Metazoa</taxon>
        <taxon>Ecdysozoa</taxon>
        <taxon>Arthropoda</taxon>
        <taxon>Chelicerata</taxon>
        <taxon>Arachnida</taxon>
        <taxon>Acari</taxon>
        <taxon>Parasitiformes</taxon>
        <taxon>Ixodida</taxon>
        <taxon>Ixodoidea</taxon>
        <taxon>Ixodidae</taxon>
        <taxon>Hyalomminae</taxon>
        <taxon>Hyalomma</taxon>
    </lineage>
</organism>
<dbReference type="Proteomes" id="UP000821845">
    <property type="component" value="Chromosome 8"/>
</dbReference>
<accession>A0ACB7RQ74</accession>
<evidence type="ECO:0000313" key="1">
    <source>
        <dbReference type="EMBL" id="KAH6923538.1"/>
    </source>
</evidence>
<dbReference type="EMBL" id="CM023488">
    <property type="protein sequence ID" value="KAH6923538.1"/>
    <property type="molecule type" value="Genomic_DNA"/>
</dbReference>